<dbReference type="RefSeq" id="WP_238479056.1">
    <property type="nucleotide sequence ID" value="NZ_CP064786.1"/>
</dbReference>
<dbReference type="Proteomes" id="UP000663586">
    <property type="component" value="Chromosome"/>
</dbReference>
<dbReference type="KEGG" id="hara:AArcS_0728"/>
<accession>A0A897MSF8</accession>
<dbReference type="InterPro" id="IPR055975">
    <property type="entry name" value="DUF7553"/>
</dbReference>
<protein>
    <submittedName>
        <fullName evidence="1">Uncharacterized protein</fullName>
    </submittedName>
</protein>
<dbReference type="AlphaFoldDB" id="A0A897MSF8"/>
<gene>
    <name evidence="1" type="ORF">AArcS_0728</name>
</gene>
<evidence type="ECO:0000313" key="1">
    <source>
        <dbReference type="EMBL" id="QSG01953.1"/>
    </source>
</evidence>
<sequence>MNKHFEDARYYLTRAGKKAKQGVAEELEPVEEKFRELTGGDEEPEASRLDKIRADLEEIEERAEGEAKEAVGKARERIHAYRHGEDAAPAESKA</sequence>
<reference evidence="1" key="1">
    <citation type="submission" date="2020-11" db="EMBL/GenBank/DDBJ databases">
        <title>Carbohydrate-dependent, anaerobic sulfur respiration: A novel catabolism in halophilic archaea.</title>
        <authorList>
            <person name="Sorokin D.Y."/>
            <person name="Messina E."/>
            <person name="Smedile F."/>
            <person name="La Cono V."/>
            <person name="Hallsworth J.E."/>
            <person name="Yakimov M.M."/>
        </authorList>
    </citation>
    <scope>NUCLEOTIDE SEQUENCE</scope>
    <source>
        <strain evidence="1">AArc-S</strain>
    </source>
</reference>
<evidence type="ECO:0000313" key="2">
    <source>
        <dbReference type="Proteomes" id="UP000663586"/>
    </source>
</evidence>
<proteinExistence type="predicted"/>
<keyword evidence="2" id="KW-1185">Reference proteome</keyword>
<organism evidence="1 2">
    <name type="scientific">Natranaeroarchaeum sulfidigenes</name>
    <dbReference type="NCBI Taxonomy" id="2784880"/>
    <lineage>
        <taxon>Archaea</taxon>
        <taxon>Methanobacteriati</taxon>
        <taxon>Methanobacteriota</taxon>
        <taxon>Stenosarchaea group</taxon>
        <taxon>Halobacteria</taxon>
        <taxon>Halobacteriales</taxon>
        <taxon>Natronoarchaeaceae</taxon>
        <taxon>Natranaeroarchaeum</taxon>
    </lineage>
</organism>
<dbReference type="Pfam" id="PF24430">
    <property type="entry name" value="DUF7553"/>
    <property type="match status" value="1"/>
</dbReference>
<dbReference type="GeneID" id="70684112"/>
<dbReference type="EMBL" id="CP064786">
    <property type="protein sequence ID" value="QSG01953.1"/>
    <property type="molecule type" value="Genomic_DNA"/>
</dbReference>
<name>A0A897MSF8_9EURY</name>